<reference evidence="2 3" key="1">
    <citation type="submission" date="2020-09" db="EMBL/GenBank/DDBJ databases">
        <title>Investigation of environmental microbes.</title>
        <authorList>
            <person name="Ou Y."/>
            <person name="Kang Q."/>
        </authorList>
    </citation>
    <scope>NUCLEOTIDE SEQUENCE [LARGE SCALE GENOMIC DNA]</scope>
    <source>
        <strain evidence="2 3">KJZ-14</strain>
    </source>
</reference>
<dbReference type="Proteomes" id="UP000516404">
    <property type="component" value="Chromosome"/>
</dbReference>
<dbReference type="EMBL" id="CP061539">
    <property type="protein sequence ID" value="QNV38682.1"/>
    <property type="molecule type" value="Genomic_DNA"/>
</dbReference>
<keyword evidence="3" id="KW-1185">Reference proteome</keyword>
<evidence type="ECO:0000256" key="1">
    <source>
        <dbReference type="SAM" id="MobiDB-lite"/>
    </source>
</evidence>
<accession>A0A7H2BG86</accession>
<dbReference type="KEGG" id="rter:IDM49_05410"/>
<proteinExistence type="predicted"/>
<evidence type="ECO:0000313" key="2">
    <source>
        <dbReference type="EMBL" id="QNV38682.1"/>
    </source>
</evidence>
<dbReference type="AlphaFoldDB" id="A0A7H2BG86"/>
<organism evidence="2 3">
    <name type="scientific">Rothia terrae</name>
    <dbReference type="NCBI Taxonomy" id="396015"/>
    <lineage>
        <taxon>Bacteria</taxon>
        <taxon>Bacillati</taxon>
        <taxon>Actinomycetota</taxon>
        <taxon>Actinomycetes</taxon>
        <taxon>Micrococcales</taxon>
        <taxon>Micrococcaceae</taxon>
        <taxon>Rothia</taxon>
    </lineage>
</organism>
<gene>
    <name evidence="2" type="ORF">IDM49_05410</name>
</gene>
<name>A0A7H2BG86_9MICC</name>
<sequence>MHPLPQQRQAPPSKAPQAPAQPGALAFNFNGMNCYLAGGEASCSGFDPTHNVNFFFSDHGYTEVPAGQPGSASDMAAVQNTLPDGYELSSEGASCRVGQHTFICDNAIGATFGIGPDGFFQG</sequence>
<evidence type="ECO:0000313" key="3">
    <source>
        <dbReference type="Proteomes" id="UP000516404"/>
    </source>
</evidence>
<protein>
    <submittedName>
        <fullName evidence="2">Uncharacterized protein</fullName>
    </submittedName>
</protein>
<dbReference type="GeneID" id="96623665"/>
<feature type="region of interest" description="Disordered" evidence="1">
    <location>
        <begin position="1"/>
        <end position="22"/>
    </location>
</feature>
<dbReference type="RefSeq" id="WP_190725285.1">
    <property type="nucleotide sequence ID" value="NZ_CP061539.1"/>
</dbReference>